<dbReference type="Proteomes" id="UP000579812">
    <property type="component" value="Unassembled WGS sequence"/>
</dbReference>
<feature type="region of interest" description="Disordered" evidence="1">
    <location>
        <begin position="88"/>
        <end position="115"/>
    </location>
</feature>
<dbReference type="AlphaFoldDB" id="A0A7J6BLF7"/>
<evidence type="ECO:0000256" key="1">
    <source>
        <dbReference type="SAM" id="MobiDB-lite"/>
    </source>
</evidence>
<evidence type="ECO:0000313" key="2">
    <source>
        <dbReference type="EMBL" id="KAF4094532.1"/>
    </source>
</evidence>
<gene>
    <name evidence="2" type="ORF">G5714_024549</name>
</gene>
<sequence length="242" mass="26565">MASLEKPLSLAFTVTDKRSKGRWGSAHPPARRVSWPGIARKKKPLELSCDRYREPDQGALGQCPPRQGDVSLGLASLKKVPGAPLFNLSKPKSTKSHVQSFPDGTSNRLPLTDPPPGFAVESRTYPGTRHLPRPAAAPRTPWMFGPNSLFNFVVFPTPEFLQGLRPARLGQEGRDLAGQASRRRGHGVSNPPLVTPRSQRLGGSQFDSSPARKTCLWAWRCSKKPLELSCDRYREPDQGALG</sequence>
<name>A0A7J6BLF7_9TELE</name>
<accession>A0A7J6BLF7</accession>
<keyword evidence="3" id="KW-1185">Reference proteome</keyword>
<comment type="caution">
    <text evidence="2">The sequence shown here is derived from an EMBL/GenBank/DDBJ whole genome shotgun (WGS) entry which is preliminary data.</text>
</comment>
<protein>
    <submittedName>
        <fullName evidence="2">Uncharacterized protein</fullName>
    </submittedName>
</protein>
<proteinExistence type="predicted"/>
<dbReference type="EMBL" id="JAAMOB010000126">
    <property type="protein sequence ID" value="KAF4094532.1"/>
    <property type="molecule type" value="Genomic_DNA"/>
</dbReference>
<reference evidence="2 3" key="1">
    <citation type="submission" date="2020-04" db="EMBL/GenBank/DDBJ databases">
        <title>Chromosome-level genome assembly of a cyprinid fish Onychostoma macrolepis by integration of Nanopore Sequencing, Bionano and Hi-C technology.</title>
        <authorList>
            <person name="Wang D."/>
        </authorList>
    </citation>
    <scope>NUCLEOTIDE SEQUENCE [LARGE SCALE GENOMIC DNA]</scope>
    <source>
        <strain evidence="2">SWU-2019</strain>
        <tissue evidence="2">Muscle</tissue>
    </source>
</reference>
<organism evidence="2 3">
    <name type="scientific">Onychostoma macrolepis</name>
    <dbReference type="NCBI Taxonomy" id="369639"/>
    <lineage>
        <taxon>Eukaryota</taxon>
        <taxon>Metazoa</taxon>
        <taxon>Chordata</taxon>
        <taxon>Craniata</taxon>
        <taxon>Vertebrata</taxon>
        <taxon>Euteleostomi</taxon>
        <taxon>Actinopterygii</taxon>
        <taxon>Neopterygii</taxon>
        <taxon>Teleostei</taxon>
        <taxon>Ostariophysi</taxon>
        <taxon>Cypriniformes</taxon>
        <taxon>Cyprinidae</taxon>
        <taxon>Acrossocheilinae</taxon>
        <taxon>Onychostoma</taxon>
    </lineage>
</organism>
<evidence type="ECO:0000313" key="3">
    <source>
        <dbReference type="Proteomes" id="UP000579812"/>
    </source>
</evidence>
<feature type="compositionally biased region" description="Polar residues" evidence="1">
    <location>
        <begin position="196"/>
        <end position="208"/>
    </location>
</feature>
<feature type="region of interest" description="Disordered" evidence="1">
    <location>
        <begin position="173"/>
        <end position="210"/>
    </location>
</feature>
<feature type="region of interest" description="Disordered" evidence="1">
    <location>
        <begin position="17"/>
        <end position="39"/>
    </location>
</feature>
<feature type="compositionally biased region" description="Polar residues" evidence="1">
    <location>
        <begin position="96"/>
        <end position="109"/>
    </location>
</feature>